<accession>A0A7H1NU39</accession>
<dbReference type="Pfam" id="PF18352">
    <property type="entry name" value="Gp138_N"/>
    <property type="match status" value="1"/>
</dbReference>
<dbReference type="Pfam" id="PF18946">
    <property type="entry name" value="Apex"/>
    <property type="match status" value="1"/>
</dbReference>
<dbReference type="InterPro" id="IPR037026">
    <property type="entry name" value="Vgr_OB-fold_dom_sf"/>
</dbReference>
<dbReference type="EMBL" id="CP060244">
    <property type="protein sequence ID" value="QNT79299.1"/>
    <property type="molecule type" value="Genomic_DNA"/>
</dbReference>
<dbReference type="Gene3D" id="2.40.50.230">
    <property type="entry name" value="Gp5 N-terminal domain"/>
    <property type="match status" value="1"/>
</dbReference>
<proteinExistence type="predicted"/>
<sequence>MAQEKRYFGFATPAQVQEPYNAQTFHIDRHIKQNVNTSIPARVVKVDRAKRRLTCTPMVHQITPTGEAIPHGKIFDVPYGYVQGGNCLIQVDPVEGDIGFVCFSQRDISRVKDGFKDDAPETLRTHAWEDAVFIQNLHSDKSAEHIIRFDPDGGIELISNKPIKITGDLEVTGSITAQGDVKSGSISLQNHVHGGVETGSGTTGKAE</sequence>
<dbReference type="AlphaFoldDB" id="A0A7H1NU39"/>
<organism evidence="2 3">
    <name type="scientific">Entomobacter blattae</name>
    <dbReference type="NCBI Taxonomy" id="2762277"/>
    <lineage>
        <taxon>Bacteria</taxon>
        <taxon>Pseudomonadati</taxon>
        <taxon>Pseudomonadota</taxon>
        <taxon>Alphaproteobacteria</taxon>
        <taxon>Acetobacterales</taxon>
        <taxon>Acetobacteraceae</taxon>
        <taxon>Entomobacter</taxon>
    </lineage>
</organism>
<dbReference type="InterPro" id="IPR041599">
    <property type="entry name" value="Gp138_N"/>
</dbReference>
<evidence type="ECO:0000313" key="2">
    <source>
        <dbReference type="EMBL" id="QNT79299.1"/>
    </source>
</evidence>
<protein>
    <recommendedName>
        <fullName evidence="1">Phage protein Gp138 N-terminal domain-containing protein</fullName>
    </recommendedName>
</protein>
<keyword evidence="3" id="KW-1185">Reference proteome</keyword>
<dbReference type="InterPro" id="IPR044033">
    <property type="entry name" value="GpV-like_apex"/>
</dbReference>
<reference evidence="2 3" key="1">
    <citation type="submission" date="2020-08" db="EMBL/GenBank/DDBJ databases">
        <title>Complete genome sequence of Entomobacter blattae G55GP.</title>
        <authorList>
            <person name="Poehlein A."/>
            <person name="Guzman J."/>
            <person name="Daniel R."/>
            <person name="Vilcinskas A."/>
        </authorList>
    </citation>
    <scope>NUCLEOTIDE SEQUENCE [LARGE SCALE GENOMIC DNA]</scope>
    <source>
        <strain evidence="2 3">G55GP</strain>
    </source>
</reference>
<gene>
    <name evidence="2" type="ORF">JGUZn3_20960</name>
</gene>
<dbReference type="Proteomes" id="UP000516349">
    <property type="component" value="Chromosome"/>
</dbReference>
<feature type="domain" description="Phage protein Gp138 N-terminal" evidence="1">
    <location>
        <begin position="39"/>
        <end position="134"/>
    </location>
</feature>
<dbReference type="KEGG" id="ebla:JGUZn3_20960"/>
<name>A0A7H1NU39_9PROT</name>
<evidence type="ECO:0000259" key="1">
    <source>
        <dbReference type="Pfam" id="PF18352"/>
    </source>
</evidence>
<dbReference type="RefSeq" id="WP_203413475.1">
    <property type="nucleotide sequence ID" value="NZ_CP060244.1"/>
</dbReference>
<evidence type="ECO:0000313" key="3">
    <source>
        <dbReference type="Proteomes" id="UP000516349"/>
    </source>
</evidence>